<dbReference type="AlphaFoldDB" id="A0A1H1PM93"/>
<sequence>MNVETPRHSATGPLRGIRVLEMGQLIAGPFCGQLLGDLGAEVIKVEDPKNGDPMRQWGQATVKGSSLWWSVLARNKKSVTLNLRTVEGQTAARTLAESADIVVENFRPGSLEKRGLSHEELSRSNPGLIMLRVSGFGQSGPYAKQAGYGSIGEAMGGLRYVVGDPSTPPSRVGVSIGDSLAALFGTIGVLAALQERHTSGLGQVVDSAIYESVLGMMESLVPEWTEEGIQKERSGSTLPKIAPSNVYPTADGQWLIIAANQDTVFRRLAAAMGNPQLADDPEYATHIARGKRQAELDELVAEFSLQFRADDLIDLLNEHSVPVGKIFRVEDMLNDPQYKARRSVVEVDSDDYGTVTMQNAFPRLSRTDTAVRWVGPELGQDTEEVLFQVGYDQNALAELRDKGVIR</sequence>
<dbReference type="InterPro" id="IPR044855">
    <property type="entry name" value="CoA-Trfase_III_dom3_sf"/>
</dbReference>
<dbReference type="SUPFAM" id="SSF89796">
    <property type="entry name" value="CoA-transferase family III (CaiB/BaiF)"/>
    <property type="match status" value="1"/>
</dbReference>
<evidence type="ECO:0000313" key="3">
    <source>
        <dbReference type="Proteomes" id="UP000199700"/>
    </source>
</evidence>
<dbReference type="InterPro" id="IPR003673">
    <property type="entry name" value="CoA-Trfase_fam_III"/>
</dbReference>
<organism evidence="2 3">
    <name type="scientific">Brevibacterium sandarakinum</name>
    <dbReference type="NCBI Taxonomy" id="629680"/>
    <lineage>
        <taxon>Bacteria</taxon>
        <taxon>Bacillati</taxon>
        <taxon>Actinomycetota</taxon>
        <taxon>Actinomycetes</taxon>
        <taxon>Micrococcales</taxon>
        <taxon>Brevibacteriaceae</taxon>
        <taxon>Brevibacterium</taxon>
    </lineage>
</organism>
<keyword evidence="1 2" id="KW-0808">Transferase</keyword>
<dbReference type="InterPro" id="IPR050483">
    <property type="entry name" value="CoA-transferase_III_domain"/>
</dbReference>
<dbReference type="InterPro" id="IPR023606">
    <property type="entry name" value="CoA-Trfase_III_dom_1_sf"/>
</dbReference>
<accession>A0A1H1PM93</accession>
<dbReference type="RefSeq" id="WP_197679676.1">
    <property type="nucleotide sequence ID" value="NZ_LT629739.1"/>
</dbReference>
<dbReference type="STRING" id="629680.SAMN04489751_1283"/>
<reference evidence="2" key="1">
    <citation type="submission" date="2016-10" db="EMBL/GenBank/DDBJ databases">
        <authorList>
            <person name="Varghese N."/>
            <person name="Submissions S."/>
        </authorList>
    </citation>
    <scope>NUCLEOTIDE SEQUENCE [LARGE SCALE GENOMIC DNA]</scope>
    <source>
        <strain evidence="2">DSM 22082</strain>
    </source>
</reference>
<dbReference type="Proteomes" id="UP000199700">
    <property type="component" value="Chromosome"/>
</dbReference>
<dbReference type="Gene3D" id="3.40.50.10540">
    <property type="entry name" value="Crotonobetainyl-coa:carnitine coa-transferase, domain 1"/>
    <property type="match status" value="1"/>
</dbReference>
<evidence type="ECO:0000313" key="2">
    <source>
        <dbReference type="EMBL" id="SDS12412.1"/>
    </source>
</evidence>
<name>A0A1H1PM93_BRESA</name>
<dbReference type="GO" id="GO:0008410">
    <property type="term" value="F:CoA-transferase activity"/>
    <property type="evidence" value="ECO:0007669"/>
    <property type="project" value="TreeGrafter"/>
</dbReference>
<dbReference type="EMBL" id="LT629739">
    <property type="protein sequence ID" value="SDS12412.1"/>
    <property type="molecule type" value="Genomic_DNA"/>
</dbReference>
<dbReference type="PANTHER" id="PTHR48207:SF3">
    <property type="entry name" value="SUCCINATE--HYDROXYMETHYLGLUTARATE COA-TRANSFERASE"/>
    <property type="match status" value="1"/>
</dbReference>
<protein>
    <submittedName>
        <fullName evidence="2">Formyl-CoA transferase</fullName>
    </submittedName>
</protein>
<evidence type="ECO:0000256" key="1">
    <source>
        <dbReference type="ARBA" id="ARBA00022679"/>
    </source>
</evidence>
<keyword evidence="3" id="KW-1185">Reference proteome</keyword>
<dbReference type="PANTHER" id="PTHR48207">
    <property type="entry name" value="SUCCINATE--HYDROXYMETHYLGLUTARATE COA-TRANSFERASE"/>
    <property type="match status" value="1"/>
</dbReference>
<dbReference type="Gene3D" id="3.30.1540.10">
    <property type="entry name" value="formyl-coa transferase, domain 3"/>
    <property type="match status" value="1"/>
</dbReference>
<dbReference type="Pfam" id="PF02515">
    <property type="entry name" value="CoA_transf_3"/>
    <property type="match status" value="1"/>
</dbReference>
<gene>
    <name evidence="2" type="ORF">SAMN04489751_1283</name>
</gene>
<proteinExistence type="predicted"/>